<evidence type="ECO:0000313" key="3">
    <source>
        <dbReference type="Proteomes" id="UP001642260"/>
    </source>
</evidence>
<evidence type="ECO:0000313" key="2">
    <source>
        <dbReference type="EMBL" id="CAH8338593.1"/>
    </source>
</evidence>
<dbReference type="AlphaFoldDB" id="A0ABC8K0Q2"/>
<proteinExistence type="predicted"/>
<dbReference type="EMBL" id="CAKOAT010140709">
    <property type="protein sequence ID" value="CAH8338593.1"/>
    <property type="molecule type" value="Genomic_DNA"/>
</dbReference>
<comment type="caution">
    <text evidence="2">The sequence shown here is derived from an EMBL/GenBank/DDBJ whole genome shotgun (WGS) entry which is preliminary data.</text>
</comment>
<protein>
    <submittedName>
        <fullName evidence="2">Uncharacterized protein</fullName>
    </submittedName>
</protein>
<reference evidence="2 3" key="1">
    <citation type="submission" date="2022-03" db="EMBL/GenBank/DDBJ databases">
        <authorList>
            <person name="Macdonald S."/>
            <person name="Ahmed S."/>
            <person name="Newling K."/>
        </authorList>
    </citation>
    <scope>NUCLEOTIDE SEQUENCE [LARGE SCALE GENOMIC DNA]</scope>
</reference>
<feature type="compositionally biased region" description="Polar residues" evidence="1">
    <location>
        <begin position="48"/>
        <end position="59"/>
    </location>
</feature>
<gene>
    <name evidence="2" type="ORF">ERUC_LOCUS14923</name>
</gene>
<organism evidence="2 3">
    <name type="scientific">Eruca vesicaria subsp. sativa</name>
    <name type="common">Garden rocket</name>
    <name type="synonym">Eruca sativa</name>
    <dbReference type="NCBI Taxonomy" id="29727"/>
    <lineage>
        <taxon>Eukaryota</taxon>
        <taxon>Viridiplantae</taxon>
        <taxon>Streptophyta</taxon>
        <taxon>Embryophyta</taxon>
        <taxon>Tracheophyta</taxon>
        <taxon>Spermatophyta</taxon>
        <taxon>Magnoliopsida</taxon>
        <taxon>eudicotyledons</taxon>
        <taxon>Gunneridae</taxon>
        <taxon>Pentapetalae</taxon>
        <taxon>rosids</taxon>
        <taxon>malvids</taxon>
        <taxon>Brassicales</taxon>
        <taxon>Brassicaceae</taxon>
        <taxon>Brassiceae</taxon>
        <taxon>Eruca</taxon>
    </lineage>
</organism>
<keyword evidence="3" id="KW-1185">Reference proteome</keyword>
<name>A0ABC8K0Q2_ERUVS</name>
<sequence length="59" mass="6512">MEQQAQLRDALNEALNGEVQRLILANCETRHNESDRSKMPSLNAPHQPVNTSATVSAEP</sequence>
<evidence type="ECO:0000256" key="1">
    <source>
        <dbReference type="SAM" id="MobiDB-lite"/>
    </source>
</evidence>
<accession>A0ABC8K0Q2</accession>
<dbReference type="Proteomes" id="UP001642260">
    <property type="component" value="Unassembled WGS sequence"/>
</dbReference>
<feature type="region of interest" description="Disordered" evidence="1">
    <location>
        <begin position="30"/>
        <end position="59"/>
    </location>
</feature>